<dbReference type="CDD" id="cd17503">
    <property type="entry name" value="MFS_LmrB_MDR_like"/>
    <property type="match status" value="1"/>
</dbReference>
<evidence type="ECO:0000256" key="6">
    <source>
        <dbReference type="ARBA" id="ARBA00023136"/>
    </source>
</evidence>
<keyword evidence="2" id="KW-0813">Transport</keyword>
<keyword evidence="6 7" id="KW-0472">Membrane</keyword>
<dbReference type="KEGG" id="mflg:ABS361_03320"/>
<dbReference type="PRINTS" id="PR01036">
    <property type="entry name" value="TCRTETB"/>
</dbReference>
<evidence type="ECO:0000313" key="9">
    <source>
        <dbReference type="EMBL" id="XBY45327.1"/>
    </source>
</evidence>
<dbReference type="InterPro" id="IPR036259">
    <property type="entry name" value="MFS_trans_sf"/>
</dbReference>
<evidence type="ECO:0000256" key="1">
    <source>
        <dbReference type="ARBA" id="ARBA00004651"/>
    </source>
</evidence>
<comment type="subcellular location">
    <subcellularLocation>
        <location evidence="1">Cell membrane</location>
        <topology evidence="1">Multi-pass membrane protein</topology>
    </subcellularLocation>
</comment>
<evidence type="ECO:0000256" key="5">
    <source>
        <dbReference type="ARBA" id="ARBA00022989"/>
    </source>
</evidence>
<feature type="transmembrane region" description="Helical" evidence="7">
    <location>
        <begin position="399"/>
        <end position="415"/>
    </location>
</feature>
<dbReference type="GO" id="GO:0022857">
    <property type="term" value="F:transmembrane transporter activity"/>
    <property type="evidence" value="ECO:0007669"/>
    <property type="project" value="InterPro"/>
</dbReference>
<keyword evidence="3" id="KW-1003">Cell membrane</keyword>
<dbReference type="Gene3D" id="1.20.1250.20">
    <property type="entry name" value="MFS general substrate transporter like domains"/>
    <property type="match status" value="1"/>
</dbReference>
<feature type="transmembrane region" description="Helical" evidence="7">
    <location>
        <begin position="219"/>
        <end position="241"/>
    </location>
</feature>
<feature type="transmembrane region" description="Helical" evidence="7">
    <location>
        <begin position="194"/>
        <end position="213"/>
    </location>
</feature>
<dbReference type="EMBL" id="CP158568">
    <property type="protein sequence ID" value="XBY45327.1"/>
    <property type="molecule type" value="Genomic_DNA"/>
</dbReference>
<evidence type="ECO:0000256" key="7">
    <source>
        <dbReference type="SAM" id="Phobius"/>
    </source>
</evidence>
<reference evidence="9" key="1">
    <citation type="submission" date="2024-06" db="EMBL/GenBank/DDBJ databases">
        <title>Methylostella associata gen. nov., sp. nov., a novel Ancalomicrobiaceae-affiliated facultatively methylotrophic bacteria that feed on methanotrophs of the genus Methylococcus.</title>
        <authorList>
            <person name="Saltykova V."/>
            <person name="Danilova O.V."/>
            <person name="Oshkin I.Y."/>
            <person name="Belova S.E."/>
            <person name="Pimenov N.V."/>
            <person name="Dedysh S.N."/>
        </authorList>
    </citation>
    <scope>NUCLEOTIDE SEQUENCE</scope>
    <source>
        <strain evidence="9">S20</strain>
    </source>
</reference>
<keyword evidence="4 7" id="KW-0812">Transmembrane</keyword>
<proteinExistence type="predicted"/>
<dbReference type="Pfam" id="PF07690">
    <property type="entry name" value="MFS_1"/>
    <property type="match status" value="1"/>
</dbReference>
<dbReference type="InterPro" id="IPR020846">
    <property type="entry name" value="MFS_dom"/>
</dbReference>
<evidence type="ECO:0000256" key="2">
    <source>
        <dbReference type="ARBA" id="ARBA00022448"/>
    </source>
</evidence>
<name>A0AAU7XBW5_9HYPH</name>
<gene>
    <name evidence="9" type="ORF">ABS361_03320</name>
</gene>
<organism evidence="9">
    <name type="scientific">Methyloraptor flagellatus</name>
    <dbReference type="NCBI Taxonomy" id="3162530"/>
    <lineage>
        <taxon>Bacteria</taxon>
        <taxon>Pseudomonadati</taxon>
        <taxon>Pseudomonadota</taxon>
        <taxon>Alphaproteobacteria</taxon>
        <taxon>Hyphomicrobiales</taxon>
        <taxon>Ancalomicrobiaceae</taxon>
        <taxon>Methyloraptor</taxon>
    </lineage>
</organism>
<dbReference type="AlphaFoldDB" id="A0AAU7XBW5"/>
<dbReference type="RefSeq" id="WP_407050420.1">
    <property type="nucleotide sequence ID" value="NZ_CP158568.1"/>
</dbReference>
<feature type="transmembrane region" description="Helical" evidence="7">
    <location>
        <begin position="353"/>
        <end position="378"/>
    </location>
</feature>
<evidence type="ECO:0000256" key="3">
    <source>
        <dbReference type="ARBA" id="ARBA00022475"/>
    </source>
</evidence>
<evidence type="ECO:0000256" key="4">
    <source>
        <dbReference type="ARBA" id="ARBA00022692"/>
    </source>
</evidence>
<feature type="transmembrane region" description="Helical" evidence="7">
    <location>
        <begin position="98"/>
        <end position="121"/>
    </location>
</feature>
<dbReference type="PANTHER" id="PTHR42718">
    <property type="entry name" value="MAJOR FACILITATOR SUPERFAMILY MULTIDRUG TRANSPORTER MFSC"/>
    <property type="match status" value="1"/>
</dbReference>
<feature type="transmembrane region" description="Helical" evidence="7">
    <location>
        <begin position="45"/>
        <end position="67"/>
    </location>
</feature>
<feature type="domain" description="Major facilitator superfamily (MFS) profile" evidence="8">
    <location>
        <begin position="9"/>
        <end position="453"/>
    </location>
</feature>
<feature type="transmembrane region" description="Helical" evidence="7">
    <location>
        <begin position="74"/>
        <end position="92"/>
    </location>
</feature>
<keyword evidence="5 7" id="KW-1133">Transmembrane helix</keyword>
<protein>
    <submittedName>
        <fullName evidence="9">MFS transporter</fullName>
    </submittedName>
</protein>
<evidence type="ECO:0000259" key="8">
    <source>
        <dbReference type="PROSITE" id="PS50850"/>
    </source>
</evidence>
<feature type="transmembrane region" description="Helical" evidence="7">
    <location>
        <begin position="295"/>
        <end position="316"/>
    </location>
</feature>
<dbReference type="GO" id="GO:0005886">
    <property type="term" value="C:plasma membrane"/>
    <property type="evidence" value="ECO:0007669"/>
    <property type="project" value="UniProtKB-SubCell"/>
</dbReference>
<feature type="transmembrane region" description="Helical" evidence="7">
    <location>
        <begin position="328"/>
        <end position="347"/>
    </location>
</feature>
<dbReference type="InterPro" id="IPR011701">
    <property type="entry name" value="MFS"/>
</dbReference>
<sequence length="475" mass="49789">MALPTNRTVPLIVAAALFMEHLDSTIISTALPAMAEDIGVSPVRLNLAITAYLVTMAVFIPASGWLADKIGARHVFVGAIGLFLAGSLSSGAAPNLEILVLGRLVQGLGGAMMVPVGRLVLLRSVPKDELLGAMAWLTVPALIGPVIGPPLGGFITTYSSWRWIFWINLPIGVIGIVVALLLLPNVRERSVPPFDLQGFIISSVGLALMVFGLETVGRGVFPSQISIAAGIAGVALLWVYVRHARGTPRPLVDIALLKIPTFRAAVVGGSLFRIGVGAIPFLLPLQLQIGFGRSPIESGLTTFASAAGAMTMKFAASRIIDTLGFRRTLVLNAVLASLFLVAIAAIGPGWPTTLVIALLLAGGFFRSLEFTAINAIGYSDVDQARMSRATAFTSMAQQLSISGGVALAAFILHLLGVGDREPTIVDFQIAIVIVGVISLTSVGYFWRLSPEAGRDMIRSRKKAAAEPATASGAAE</sequence>
<dbReference type="SUPFAM" id="SSF103473">
    <property type="entry name" value="MFS general substrate transporter"/>
    <property type="match status" value="1"/>
</dbReference>
<feature type="transmembrane region" description="Helical" evidence="7">
    <location>
        <begin position="262"/>
        <end position="283"/>
    </location>
</feature>
<feature type="transmembrane region" description="Helical" evidence="7">
    <location>
        <begin position="163"/>
        <end position="182"/>
    </location>
</feature>
<accession>A0AAU7XBW5</accession>
<dbReference type="PROSITE" id="PS50850">
    <property type="entry name" value="MFS"/>
    <property type="match status" value="1"/>
</dbReference>
<dbReference type="PANTHER" id="PTHR42718:SF46">
    <property type="entry name" value="BLR6921 PROTEIN"/>
    <property type="match status" value="1"/>
</dbReference>
<feature type="transmembrane region" description="Helical" evidence="7">
    <location>
        <begin position="427"/>
        <end position="446"/>
    </location>
</feature>
<feature type="transmembrane region" description="Helical" evidence="7">
    <location>
        <begin position="133"/>
        <end position="151"/>
    </location>
</feature>
<dbReference type="Gene3D" id="1.20.1720.10">
    <property type="entry name" value="Multidrug resistance protein D"/>
    <property type="match status" value="1"/>
</dbReference>